<feature type="compositionally biased region" description="Pro residues" evidence="11">
    <location>
        <begin position="1332"/>
        <end position="1342"/>
    </location>
</feature>
<feature type="compositionally biased region" description="Basic and acidic residues" evidence="11">
    <location>
        <begin position="1436"/>
        <end position="1447"/>
    </location>
</feature>
<feature type="domain" description="PX" evidence="13">
    <location>
        <begin position="2019"/>
        <end position="2157"/>
    </location>
</feature>
<keyword evidence="6 10" id="KW-0175">Coiled coil</keyword>
<gene>
    <name evidence="14" type="primary">KIF16B_2</name>
    <name evidence="14" type="ORF">N1851_029190</name>
</gene>
<dbReference type="FunFam" id="3.40.850.10:FF:000021">
    <property type="entry name" value="kinesin-like protein KIF16B isoform X1"/>
    <property type="match status" value="1"/>
</dbReference>
<reference evidence="14" key="1">
    <citation type="journal article" date="2023" name="Front. Mar. Sci.">
        <title>A new Merluccius polli reference genome to investigate the effects of global change in West African waters.</title>
        <authorList>
            <person name="Mateo J.L."/>
            <person name="Blanco-Fernandez C."/>
            <person name="Garcia-Vazquez E."/>
            <person name="Machado-Schiaffino G."/>
        </authorList>
    </citation>
    <scope>NUCLEOTIDE SEQUENCE</scope>
    <source>
        <strain evidence="14">C29</strain>
        <tissue evidence="14">Fin</tissue>
    </source>
</reference>
<dbReference type="CDD" id="cd06874">
    <property type="entry name" value="PX_KIF16B_SNX23"/>
    <property type="match status" value="1"/>
</dbReference>
<evidence type="ECO:0000256" key="11">
    <source>
        <dbReference type="SAM" id="MobiDB-lite"/>
    </source>
</evidence>
<feature type="region of interest" description="Disordered" evidence="11">
    <location>
        <begin position="1221"/>
        <end position="1347"/>
    </location>
</feature>
<feature type="region of interest" description="Disordered" evidence="11">
    <location>
        <begin position="1158"/>
        <end position="1179"/>
    </location>
</feature>
<evidence type="ECO:0000256" key="9">
    <source>
        <dbReference type="PROSITE-ProRule" id="PRU00283"/>
    </source>
</evidence>
<comment type="subcellular location">
    <subcellularLocation>
        <location evidence="1">Cytoplasm</location>
        <location evidence="1">Cytoskeleton</location>
    </subcellularLocation>
</comment>
<dbReference type="PANTHER" id="PTHR47117:SF8">
    <property type="entry name" value="KINESIN FAMILY MEMBER 16B"/>
    <property type="match status" value="1"/>
</dbReference>
<feature type="region of interest" description="Disordered" evidence="11">
    <location>
        <begin position="1059"/>
        <end position="1131"/>
    </location>
</feature>
<dbReference type="SUPFAM" id="SSF52540">
    <property type="entry name" value="P-loop containing nucleoside triphosphate hydrolases"/>
    <property type="match status" value="1"/>
</dbReference>
<dbReference type="PANTHER" id="PTHR47117">
    <property type="entry name" value="STAR-RELATED LIPID TRANSFER PROTEIN 9"/>
    <property type="match status" value="1"/>
</dbReference>
<evidence type="ECO:0000256" key="8">
    <source>
        <dbReference type="ARBA" id="ARBA00023212"/>
    </source>
</evidence>
<dbReference type="InterPro" id="IPR000253">
    <property type="entry name" value="FHA_dom"/>
</dbReference>
<feature type="compositionally biased region" description="Polar residues" evidence="11">
    <location>
        <begin position="1366"/>
        <end position="1379"/>
    </location>
</feature>
<feature type="region of interest" description="Disordered" evidence="11">
    <location>
        <begin position="615"/>
        <end position="692"/>
    </location>
</feature>
<evidence type="ECO:0000313" key="14">
    <source>
        <dbReference type="EMBL" id="KAK0134993.1"/>
    </source>
</evidence>
<sequence length="2163" mass="241751">MGGSKTTITNPKSVDGVTGDSMRERTKTFTYDFSYDSSDCKNTNFISQEKVFKDLGSDVLKAAFEGYNACIFAYGQTGSGKSYTMMGNPGDAGLIPRICEGLFSRIAGTTRWDTASFRTEVSYLEIYNERVRDLLRRKTTETFNLRVREHPKDGPYVEDLSKHLVQNYSDVEELMEAGNIKRTTASTGMNDVSSRSHAIFTINFTQAKFDAEMPSETVSKVHLVDLAGSERADATGATGVRLKEGGNINKSLVTLGNVISALADQSQDTVNTNLKKRSLFVPYRDSVLTWLLKDSLGGNSKTIMIANVSPADVNYGETLSTLRYANRAKNIINKPTVNEDGNVRLIRELRAEIARLKALLLQGNQIALLDSPTALSMEEKLQQNEARVLELTKEWTNKWNETQNILKEETLALRKDGIGVVLDSELPHLIGIDDDLLSTGIILYHLKVRTSTSPPPPHHHLTTISTSPLSPPHLHYLHLTTTISPPSHHYLHLTTISTSPPSPPHHHYLHLTTTTSTSPLSPPHHHLHLTTTISTSPPLPPPHHYLHLTTISTSPPLSPPHHHYLHLTTISTSPPLSPPHHHYLHLTTISTSPPLSPPHHHHLTTTSPLSPPHHYLHLTSTTSTSPPPSHHHLTTISTSPPSPPHHHYLHLTTTTSTSPLSPPHHHLHLTTTISTSPPLPPPHHYLHLTTISTSPPLSPPHHHYLHLTTISTSPPPSPPHHHYLHLTSTTSASTTSTHLTTTSTSPPLPPPPPPPPTNTITSTNPTVCLPHQEGRTYVGREDASTEQDIILHGLDLESEHCVFENQSGQVTLVPLGCSQCSVNGLPASQPAPLNQGAVILLGRTNMFRFNHPKEAAKLREKRKSGLLSTFSLSMSDLSKSCENLSTVMLYNPGLEFERQQREELEKLEHKRRLICEMEVRQQTEKEELQRLQQEVETQRKESEEVQQRILQREERLNLRSMAIESHLRLLAQREHSSHGQEAQSGGEEAHPRRKEEEAWMQGEEQEEEQLVLVGRLGEELREKRQAAAILLPPRDTQRQEEEHRSLTEIREVLLRVKEARGQEEEEEVEEEEEPGGKNREAQDAQARYRRFKEAQVKELEEELRKQKEQLEEEKEQEEGDRQQSKESQLASLARHRLRLLEEERHRALELLQCSSSSAATNGNVGAVTEGNAGSGGAGLDTTLYAVEKELEEKEERLRHLRQSDQELQLLQETYDVNVAQQEEKVRRKEKEILQNKEAMERAVSRLERRSWARPCSPSQDPREDEKGEQEDEQERVERESRELRQRVSEEEARTGTVSLGGEAKTRTFSPEGEAQTRTVSLGEETQTQTRTPSPPASGPPGGLPFCDDRINAYIEEEVQRRLRRLNLNTESSMEPSLSYESLEDVDAQQNHHSDRKLKYKNPAETPRSHQACSEQPLGNRFSEDRRDETTAAASSHTRDGVQSETKWRSEVVKMNLEPGQKDLDGGEPRGITYRNTSSEFGTDVNDNATGKVQSGVDGCESNGFNGDILLLERREEHRPHPHHRSLNGKEEVRTRHPDLLDESGGAGHRSVRSNAVHPNPRSKESLHDHVTHESEAESGVGSVVVSYVAGRLMDTYRRVGQRLLSTRNLMEKATVADVKGLLSQYVTTLSKEVPLMKPPKPSPQPDPNPGGERVGLVDLTTGGLLCPGSPAPGSVSSIRTKEQPEMFFQMMIRFPAVLAQLQAGSPQRTRALLDPLIPETRGDALLGAYWLDAANHKQPDPRPAGLLLFEKDVYVVSVLVGPDRDQECLAVFHHLRLEELREIQLSLAGQHVRLLGHREDSVLAVFTYSPELSQELCRALLQRLVSGPDLEEALQHPLLCQDLAGLSLDWTAHVPDLVLGSGVRLTSRFKRVLADLLYVVHGNMEDPGRPSLAHVGPLLFTSVRTERSGVVQLLLTDTHLALLRQDGVFHPAPRGSGWAPLRPQVQGLAVRRRAQVQCVLVGQADGCLAVEVAFGAGGENHRGLLRNGRLAASWKLTFGRTPDARCLTTASPSDASCLQPVQVSIPRYLLRGQGKDEHFEFEVKLKIDQSECKFQISVMDDTWTVFRRYSRFREMHRSLRLKYPELAALEFPPKKLFGNRDERMIAERRSHLELYLQKFFQVMLCSAGGSPLRGGDGPSKHAVGQLASFFRKGVFDYSTHGTG</sequence>
<evidence type="ECO:0000256" key="6">
    <source>
        <dbReference type="ARBA" id="ARBA00023054"/>
    </source>
</evidence>
<feature type="compositionally biased region" description="Low complexity" evidence="11">
    <location>
        <begin position="650"/>
        <end position="659"/>
    </location>
</feature>
<evidence type="ECO:0000256" key="1">
    <source>
        <dbReference type="ARBA" id="ARBA00004245"/>
    </source>
</evidence>
<dbReference type="InterPro" id="IPR027417">
    <property type="entry name" value="P-loop_NTPase"/>
</dbReference>
<dbReference type="GO" id="GO:0005737">
    <property type="term" value="C:cytoplasm"/>
    <property type="evidence" value="ECO:0007669"/>
    <property type="project" value="UniProtKB-ARBA"/>
</dbReference>
<dbReference type="Pfam" id="PF00787">
    <property type="entry name" value="PX"/>
    <property type="match status" value="1"/>
</dbReference>
<accession>A0AA47M7C0</accession>
<dbReference type="GO" id="GO:0005524">
    <property type="term" value="F:ATP binding"/>
    <property type="evidence" value="ECO:0007669"/>
    <property type="project" value="UniProtKB-UniRule"/>
</dbReference>
<keyword evidence="5 9" id="KW-0067">ATP-binding</keyword>
<feature type="compositionally biased region" description="Low complexity" evidence="11">
    <location>
        <begin position="731"/>
        <end position="745"/>
    </location>
</feature>
<keyword evidence="15" id="KW-1185">Reference proteome</keyword>
<evidence type="ECO:0000256" key="3">
    <source>
        <dbReference type="ARBA" id="ARBA00022553"/>
    </source>
</evidence>
<feature type="compositionally biased region" description="Basic and acidic residues" evidence="11">
    <location>
        <begin position="1221"/>
        <end position="1250"/>
    </location>
</feature>
<dbReference type="InterPro" id="IPR036871">
    <property type="entry name" value="PX_dom_sf"/>
</dbReference>
<evidence type="ECO:0000259" key="12">
    <source>
        <dbReference type="PROSITE" id="PS50067"/>
    </source>
</evidence>
<feature type="compositionally biased region" description="Polar residues" evidence="11">
    <location>
        <begin position="1315"/>
        <end position="1331"/>
    </location>
</feature>
<dbReference type="Proteomes" id="UP001174136">
    <property type="component" value="Unassembled WGS sequence"/>
</dbReference>
<feature type="compositionally biased region" description="Basic and acidic residues" evidence="11">
    <location>
        <begin position="1561"/>
        <end position="1575"/>
    </location>
</feature>
<dbReference type="InterPro" id="IPR008984">
    <property type="entry name" value="SMAD_FHA_dom_sf"/>
</dbReference>
<dbReference type="SMART" id="SM00312">
    <property type="entry name" value="PX"/>
    <property type="match status" value="1"/>
</dbReference>
<dbReference type="Pfam" id="PF00498">
    <property type="entry name" value="FHA"/>
    <property type="match status" value="1"/>
</dbReference>
<dbReference type="SUPFAM" id="SSF49879">
    <property type="entry name" value="SMAD/FHA domain"/>
    <property type="match status" value="1"/>
</dbReference>
<dbReference type="Gene3D" id="2.60.200.20">
    <property type="match status" value="1"/>
</dbReference>
<comment type="similarity">
    <text evidence="9">Belongs to the TRAFAC class myosin-kinesin ATPase superfamily. Kinesin family.</text>
</comment>
<keyword evidence="8" id="KW-0206">Cytoskeleton</keyword>
<keyword evidence="3" id="KW-0597">Phosphoprotein</keyword>
<dbReference type="PROSITE" id="PS50067">
    <property type="entry name" value="KINESIN_MOTOR_2"/>
    <property type="match status" value="1"/>
</dbReference>
<dbReference type="InterPro" id="IPR019821">
    <property type="entry name" value="Kinesin_motor_CS"/>
</dbReference>
<evidence type="ECO:0000256" key="2">
    <source>
        <dbReference type="ARBA" id="ARBA00022490"/>
    </source>
</evidence>
<evidence type="ECO:0000256" key="10">
    <source>
        <dbReference type="SAM" id="Coils"/>
    </source>
</evidence>
<feature type="compositionally biased region" description="Basic and acidic residues" evidence="11">
    <location>
        <begin position="987"/>
        <end position="997"/>
    </location>
</feature>
<proteinExistence type="inferred from homology"/>
<dbReference type="Gene3D" id="3.30.1520.10">
    <property type="entry name" value="Phox-like domain"/>
    <property type="match status" value="1"/>
</dbReference>
<feature type="domain" description="Kinesin motor" evidence="12">
    <location>
        <begin position="1"/>
        <end position="331"/>
    </location>
</feature>
<protein>
    <submittedName>
        <fullName evidence="14">Kinesin-like protein KIF16B</fullName>
    </submittedName>
</protein>
<feature type="region of interest" description="Disordered" evidence="11">
    <location>
        <begin position="1364"/>
        <end position="1447"/>
    </location>
</feature>
<dbReference type="SUPFAM" id="SSF64268">
    <property type="entry name" value="PX domain"/>
    <property type="match status" value="1"/>
</dbReference>
<comment type="caution">
    <text evidence="14">The sequence shown here is derived from an EMBL/GenBank/DDBJ whole genome shotgun (WGS) entry which is preliminary data.</text>
</comment>
<dbReference type="GO" id="GO:0007018">
    <property type="term" value="P:microtubule-based movement"/>
    <property type="evidence" value="ECO:0007669"/>
    <property type="project" value="InterPro"/>
</dbReference>
<dbReference type="InterPro" id="IPR036961">
    <property type="entry name" value="Kinesin_motor_dom_sf"/>
</dbReference>
<feature type="compositionally biased region" description="Basic and acidic residues" evidence="11">
    <location>
        <begin position="1527"/>
        <end position="1539"/>
    </location>
</feature>
<dbReference type="PROSITE" id="PS00411">
    <property type="entry name" value="KINESIN_MOTOR_1"/>
    <property type="match status" value="1"/>
</dbReference>
<feature type="compositionally biased region" description="Acidic residues" evidence="11">
    <location>
        <begin position="1063"/>
        <end position="1073"/>
    </location>
</feature>
<dbReference type="SMART" id="SM00129">
    <property type="entry name" value="KISc"/>
    <property type="match status" value="1"/>
</dbReference>
<dbReference type="FunFam" id="2.60.200.20:FF:000005">
    <property type="entry name" value="Kinesin family member 16B"/>
    <property type="match status" value="1"/>
</dbReference>
<dbReference type="GO" id="GO:0005856">
    <property type="term" value="C:cytoskeleton"/>
    <property type="evidence" value="ECO:0007669"/>
    <property type="project" value="UniProtKB-SubCell"/>
</dbReference>
<evidence type="ECO:0000256" key="5">
    <source>
        <dbReference type="ARBA" id="ARBA00022840"/>
    </source>
</evidence>
<dbReference type="PRINTS" id="PR00380">
    <property type="entry name" value="KINESINHEAVY"/>
</dbReference>
<feature type="compositionally biased region" description="Basic and acidic residues" evidence="11">
    <location>
        <begin position="1275"/>
        <end position="1293"/>
    </location>
</feature>
<feature type="region of interest" description="Disordered" evidence="11">
    <location>
        <begin position="1516"/>
        <end position="1579"/>
    </location>
</feature>
<evidence type="ECO:0000256" key="7">
    <source>
        <dbReference type="ARBA" id="ARBA00023175"/>
    </source>
</evidence>
<evidence type="ECO:0000313" key="15">
    <source>
        <dbReference type="Proteomes" id="UP001174136"/>
    </source>
</evidence>
<dbReference type="Pfam" id="PF00225">
    <property type="entry name" value="Kinesin"/>
    <property type="match status" value="1"/>
</dbReference>
<keyword evidence="7 9" id="KW-0505">Motor protein</keyword>
<evidence type="ECO:0000259" key="13">
    <source>
        <dbReference type="PROSITE" id="PS50195"/>
    </source>
</evidence>
<dbReference type="InterPro" id="IPR001752">
    <property type="entry name" value="Kinesin_motor_dom"/>
</dbReference>
<feature type="region of interest" description="Disordered" evidence="11">
    <location>
        <begin position="731"/>
        <end position="770"/>
    </location>
</feature>
<keyword evidence="4 9" id="KW-0547">Nucleotide-binding</keyword>
<dbReference type="GO" id="GO:0008017">
    <property type="term" value="F:microtubule binding"/>
    <property type="evidence" value="ECO:0007669"/>
    <property type="project" value="InterPro"/>
</dbReference>
<dbReference type="GO" id="GO:0035091">
    <property type="term" value="F:phosphatidylinositol binding"/>
    <property type="evidence" value="ECO:0007669"/>
    <property type="project" value="InterPro"/>
</dbReference>
<organism evidence="14 15">
    <name type="scientific">Merluccius polli</name>
    <name type="common">Benguela hake</name>
    <name type="synonym">Merluccius cadenati</name>
    <dbReference type="NCBI Taxonomy" id="89951"/>
    <lineage>
        <taxon>Eukaryota</taxon>
        <taxon>Metazoa</taxon>
        <taxon>Chordata</taxon>
        <taxon>Craniata</taxon>
        <taxon>Vertebrata</taxon>
        <taxon>Euteleostomi</taxon>
        <taxon>Actinopterygii</taxon>
        <taxon>Neopterygii</taxon>
        <taxon>Teleostei</taxon>
        <taxon>Neoteleostei</taxon>
        <taxon>Acanthomorphata</taxon>
        <taxon>Zeiogadaria</taxon>
        <taxon>Gadariae</taxon>
        <taxon>Gadiformes</taxon>
        <taxon>Gadoidei</taxon>
        <taxon>Merlucciidae</taxon>
        <taxon>Merluccius</taxon>
    </lineage>
</organism>
<feature type="coiled-coil region" evidence="10">
    <location>
        <begin position="921"/>
        <end position="955"/>
    </location>
</feature>
<dbReference type="Gene3D" id="3.40.850.10">
    <property type="entry name" value="Kinesin motor domain"/>
    <property type="match status" value="1"/>
</dbReference>
<dbReference type="PROSITE" id="PS50195">
    <property type="entry name" value="PX"/>
    <property type="match status" value="1"/>
</dbReference>
<dbReference type="InterPro" id="IPR001683">
    <property type="entry name" value="PX_dom"/>
</dbReference>
<feature type="compositionally biased region" description="Pro residues" evidence="11">
    <location>
        <begin position="1636"/>
        <end position="1648"/>
    </location>
</feature>
<feature type="compositionally biased region" description="Pro residues" evidence="11">
    <location>
        <begin position="746"/>
        <end position="757"/>
    </location>
</feature>
<dbReference type="GO" id="GO:0003777">
    <property type="term" value="F:microtubule motor activity"/>
    <property type="evidence" value="ECO:0007669"/>
    <property type="project" value="InterPro"/>
</dbReference>
<feature type="region of interest" description="Disordered" evidence="11">
    <location>
        <begin position="972"/>
        <end position="1006"/>
    </location>
</feature>
<keyword evidence="2" id="KW-0963">Cytoplasm</keyword>
<feature type="binding site" evidence="9">
    <location>
        <begin position="75"/>
        <end position="82"/>
    </location>
    <ligand>
        <name>ATP</name>
        <dbReference type="ChEBI" id="CHEBI:30616"/>
    </ligand>
</feature>
<evidence type="ECO:0000256" key="4">
    <source>
        <dbReference type="ARBA" id="ARBA00022741"/>
    </source>
</evidence>
<name>A0AA47M7C0_MERPO</name>
<dbReference type="EMBL" id="JAOPHQ010005502">
    <property type="protein sequence ID" value="KAK0134993.1"/>
    <property type="molecule type" value="Genomic_DNA"/>
</dbReference>
<feature type="compositionally biased region" description="Basic and acidic residues" evidence="11">
    <location>
        <begin position="1091"/>
        <end position="1109"/>
    </location>
</feature>
<feature type="region of interest" description="Disordered" evidence="11">
    <location>
        <begin position="1633"/>
        <end position="1653"/>
    </location>
</feature>